<evidence type="ECO:0000259" key="11">
    <source>
        <dbReference type="PROSITE" id="PS50262"/>
    </source>
</evidence>
<evidence type="ECO:0000256" key="3">
    <source>
        <dbReference type="ARBA" id="ARBA00022989"/>
    </source>
</evidence>
<feature type="domain" description="G-protein coupled receptors family 1 profile" evidence="11">
    <location>
        <begin position="51"/>
        <end position="302"/>
    </location>
</feature>
<name>A0A0B7A4J0_9EUPU</name>
<proteinExistence type="inferred from homology"/>
<feature type="transmembrane region" description="Helical" evidence="10">
    <location>
        <begin position="31"/>
        <end position="58"/>
    </location>
</feature>
<gene>
    <name evidence="12" type="primary">ORF95976</name>
</gene>
<dbReference type="GO" id="GO:0005886">
    <property type="term" value="C:plasma membrane"/>
    <property type="evidence" value="ECO:0007669"/>
    <property type="project" value="TreeGrafter"/>
</dbReference>
<sequence>MMTTPPTYENSTIGQRNYTRDDLEALTNEKAITLIPAMVVLGLMMIAGVVGNTLVCYIFGCRLKSGTQNFLIICLAVLDLLSCVIAIPNEIADMRFYFDFGSAGACKIMRFINTFCSIGSIFTLVVIAIDRYRKICKPFHGQLHMNHVRLSLIPIFGGAIFFAWPAFIMYGLRTTETEIAGLYGKDCSTPDAIGDTIYPLLYNCVLFLCFLILAATLIILYYFVLRETRRHNRYLKRNSDFNLPSSPQYNSEDSHSSVEAAPRNVTPSTAAHSYDEVVKKENFLSTVPMLQSTLPSRHHSQR</sequence>
<keyword evidence="7 8" id="KW-0807">Transducer</keyword>
<dbReference type="GO" id="GO:0004930">
    <property type="term" value="F:G protein-coupled receptor activity"/>
    <property type="evidence" value="ECO:0007669"/>
    <property type="project" value="UniProtKB-KW"/>
</dbReference>
<dbReference type="InterPro" id="IPR000276">
    <property type="entry name" value="GPCR_Rhodpsn"/>
</dbReference>
<feature type="transmembrane region" description="Helical" evidence="10">
    <location>
        <begin position="70"/>
        <end position="88"/>
    </location>
</feature>
<evidence type="ECO:0000256" key="1">
    <source>
        <dbReference type="ARBA" id="ARBA00004141"/>
    </source>
</evidence>
<keyword evidence="3 10" id="KW-1133">Transmembrane helix</keyword>
<evidence type="ECO:0000256" key="9">
    <source>
        <dbReference type="SAM" id="MobiDB-lite"/>
    </source>
</evidence>
<protein>
    <recommendedName>
        <fullName evidence="11">G-protein coupled receptors family 1 profile domain-containing protein</fullName>
    </recommendedName>
</protein>
<dbReference type="PRINTS" id="PR00237">
    <property type="entry name" value="GPCRRHODOPSN"/>
</dbReference>
<feature type="region of interest" description="Disordered" evidence="9">
    <location>
        <begin position="246"/>
        <end position="273"/>
    </location>
</feature>
<evidence type="ECO:0000313" key="12">
    <source>
        <dbReference type="EMBL" id="CEK75542.1"/>
    </source>
</evidence>
<organism evidence="12">
    <name type="scientific">Arion vulgaris</name>
    <dbReference type="NCBI Taxonomy" id="1028688"/>
    <lineage>
        <taxon>Eukaryota</taxon>
        <taxon>Metazoa</taxon>
        <taxon>Spiralia</taxon>
        <taxon>Lophotrochozoa</taxon>
        <taxon>Mollusca</taxon>
        <taxon>Gastropoda</taxon>
        <taxon>Heterobranchia</taxon>
        <taxon>Euthyneura</taxon>
        <taxon>Panpulmonata</taxon>
        <taxon>Eupulmonata</taxon>
        <taxon>Stylommatophora</taxon>
        <taxon>Helicina</taxon>
        <taxon>Arionoidea</taxon>
        <taxon>Arionidae</taxon>
        <taxon>Arion</taxon>
    </lineage>
</organism>
<keyword evidence="4 8" id="KW-0297">G-protein coupled receptor</keyword>
<evidence type="ECO:0000256" key="10">
    <source>
        <dbReference type="SAM" id="Phobius"/>
    </source>
</evidence>
<dbReference type="Pfam" id="PF00001">
    <property type="entry name" value="7tm_1"/>
    <property type="match status" value="1"/>
</dbReference>
<dbReference type="AlphaFoldDB" id="A0A0B7A4J0"/>
<feature type="transmembrane region" description="Helical" evidence="10">
    <location>
        <begin position="200"/>
        <end position="224"/>
    </location>
</feature>
<evidence type="ECO:0000256" key="8">
    <source>
        <dbReference type="RuleBase" id="RU000688"/>
    </source>
</evidence>
<accession>A0A0B7A4J0</accession>
<dbReference type="InterPro" id="IPR017452">
    <property type="entry name" value="GPCR_Rhodpsn_7TM"/>
</dbReference>
<comment type="similarity">
    <text evidence="8">Belongs to the G-protein coupled receptor 1 family.</text>
</comment>
<evidence type="ECO:0000256" key="2">
    <source>
        <dbReference type="ARBA" id="ARBA00022692"/>
    </source>
</evidence>
<keyword evidence="6 8" id="KW-0675">Receptor</keyword>
<evidence type="ECO:0000256" key="5">
    <source>
        <dbReference type="ARBA" id="ARBA00023136"/>
    </source>
</evidence>
<keyword evidence="2 8" id="KW-0812">Transmembrane</keyword>
<dbReference type="PROSITE" id="PS00237">
    <property type="entry name" value="G_PROTEIN_RECEP_F1_1"/>
    <property type="match status" value="1"/>
</dbReference>
<feature type="transmembrane region" description="Helical" evidence="10">
    <location>
        <begin position="150"/>
        <end position="172"/>
    </location>
</feature>
<dbReference type="Gene3D" id="1.20.1070.10">
    <property type="entry name" value="Rhodopsin 7-helix transmembrane proteins"/>
    <property type="match status" value="1"/>
</dbReference>
<dbReference type="EMBL" id="HACG01028677">
    <property type="protein sequence ID" value="CEK75542.1"/>
    <property type="molecule type" value="Transcribed_RNA"/>
</dbReference>
<dbReference type="CDD" id="cd00637">
    <property type="entry name" value="7tm_classA_rhodopsin-like"/>
    <property type="match status" value="1"/>
</dbReference>
<evidence type="ECO:0000256" key="4">
    <source>
        <dbReference type="ARBA" id="ARBA00023040"/>
    </source>
</evidence>
<dbReference type="PANTHER" id="PTHR45695:SF9">
    <property type="entry name" value="LEUCOKININ RECEPTOR"/>
    <property type="match status" value="1"/>
</dbReference>
<comment type="subcellular location">
    <subcellularLocation>
        <location evidence="1">Membrane</location>
        <topology evidence="1">Multi-pass membrane protein</topology>
    </subcellularLocation>
</comment>
<keyword evidence="5 10" id="KW-0472">Membrane</keyword>
<dbReference type="PROSITE" id="PS50262">
    <property type="entry name" value="G_PROTEIN_RECEP_F1_2"/>
    <property type="match status" value="1"/>
</dbReference>
<evidence type="ECO:0000256" key="6">
    <source>
        <dbReference type="ARBA" id="ARBA00023170"/>
    </source>
</evidence>
<feature type="transmembrane region" description="Helical" evidence="10">
    <location>
        <begin position="108"/>
        <end position="129"/>
    </location>
</feature>
<dbReference type="PANTHER" id="PTHR45695">
    <property type="entry name" value="LEUCOKININ RECEPTOR-RELATED"/>
    <property type="match status" value="1"/>
</dbReference>
<reference evidence="12" key="1">
    <citation type="submission" date="2014-12" db="EMBL/GenBank/DDBJ databases">
        <title>Insight into the proteome of Arion vulgaris.</title>
        <authorList>
            <person name="Aradska J."/>
            <person name="Bulat T."/>
            <person name="Smidak R."/>
            <person name="Sarate P."/>
            <person name="Gangsoo J."/>
            <person name="Sialana F."/>
            <person name="Bilban M."/>
            <person name="Lubec G."/>
        </authorList>
    </citation>
    <scope>NUCLEOTIDE SEQUENCE</scope>
    <source>
        <tissue evidence="12">Skin</tissue>
    </source>
</reference>
<dbReference type="SUPFAM" id="SSF81321">
    <property type="entry name" value="Family A G protein-coupled receptor-like"/>
    <property type="match status" value="1"/>
</dbReference>
<evidence type="ECO:0000256" key="7">
    <source>
        <dbReference type="ARBA" id="ARBA00023224"/>
    </source>
</evidence>